<evidence type="ECO:0000313" key="2">
    <source>
        <dbReference type="EMBL" id="VAX27238.1"/>
    </source>
</evidence>
<evidence type="ECO:0000256" key="1">
    <source>
        <dbReference type="SAM" id="MobiDB-lite"/>
    </source>
</evidence>
<feature type="compositionally biased region" description="Acidic residues" evidence="1">
    <location>
        <begin position="43"/>
        <end position="61"/>
    </location>
</feature>
<dbReference type="Gene3D" id="1.25.40.10">
    <property type="entry name" value="Tetratricopeptide repeat domain"/>
    <property type="match status" value="1"/>
</dbReference>
<dbReference type="PROSITE" id="PS50005">
    <property type="entry name" value="TPR"/>
    <property type="match status" value="1"/>
</dbReference>
<dbReference type="InterPro" id="IPR019734">
    <property type="entry name" value="TPR_rpt"/>
</dbReference>
<dbReference type="AlphaFoldDB" id="A0A3B1CTC5"/>
<sequence length="283" mass="31752">MNDDDPKDEVKHAEETASEETVSSEDSSDAPTESLATETELTSPDDADSAEEDFEGKEEEEVEFDLEAQIEEFRSQIEEEPENCVHHYNLGEALSELGDMEEAKAEFGLALELDKKKEFASVIHFAIGEMHYNELISGIHGTVVRSSVGLHSAHKAGDTITEVNSEDYEVPISEFELAIESLSFLKADDDIFEYINQNAPTHIADTCYKWASDLIDKSRQIEHYGDEIKDVKAAQKLLKKTLDIDPNHSQATLMVKYSKKMLLEGWQAYDEYGFEAKKIQGSG</sequence>
<feature type="region of interest" description="Disordered" evidence="1">
    <location>
        <begin position="1"/>
        <end position="61"/>
    </location>
</feature>
<organism evidence="2">
    <name type="scientific">hydrothermal vent metagenome</name>
    <dbReference type="NCBI Taxonomy" id="652676"/>
    <lineage>
        <taxon>unclassified sequences</taxon>
        <taxon>metagenomes</taxon>
        <taxon>ecological metagenomes</taxon>
    </lineage>
</organism>
<dbReference type="Pfam" id="PF13181">
    <property type="entry name" value="TPR_8"/>
    <property type="match status" value="1"/>
</dbReference>
<reference evidence="2" key="1">
    <citation type="submission" date="2018-06" db="EMBL/GenBank/DDBJ databases">
        <authorList>
            <person name="Zhirakovskaya E."/>
        </authorList>
    </citation>
    <scope>NUCLEOTIDE SEQUENCE</scope>
</reference>
<gene>
    <name evidence="2" type="ORF">MNBD_NITROSPINAE05-1328</name>
</gene>
<feature type="compositionally biased region" description="Acidic residues" evidence="1">
    <location>
        <begin position="16"/>
        <end position="28"/>
    </location>
</feature>
<dbReference type="EMBL" id="UOGG01000025">
    <property type="protein sequence ID" value="VAX27238.1"/>
    <property type="molecule type" value="Genomic_DNA"/>
</dbReference>
<dbReference type="InterPro" id="IPR011990">
    <property type="entry name" value="TPR-like_helical_dom_sf"/>
</dbReference>
<feature type="compositionally biased region" description="Low complexity" evidence="1">
    <location>
        <begin position="29"/>
        <end position="42"/>
    </location>
</feature>
<accession>A0A3B1CTC5</accession>
<protein>
    <submittedName>
        <fullName evidence="2">Uncharacterized protein</fullName>
    </submittedName>
</protein>
<name>A0A3B1CTC5_9ZZZZ</name>
<dbReference type="SUPFAM" id="SSF48452">
    <property type="entry name" value="TPR-like"/>
    <property type="match status" value="1"/>
</dbReference>
<proteinExistence type="predicted"/>